<feature type="disulfide bond" evidence="5">
    <location>
        <begin position="85"/>
        <end position="95"/>
    </location>
</feature>
<comment type="caution">
    <text evidence="5">Lacks conserved residue(s) required for the propagation of feature annotation.</text>
</comment>
<feature type="disulfide bond" evidence="5">
    <location>
        <begin position="265"/>
        <end position="326"/>
    </location>
</feature>
<evidence type="ECO:0000259" key="6">
    <source>
        <dbReference type="PROSITE" id="PS50287"/>
    </source>
</evidence>
<reference evidence="7" key="1">
    <citation type="submission" date="2025-08" db="UniProtKB">
        <authorList>
            <consortium name="Ensembl"/>
        </authorList>
    </citation>
    <scope>IDENTIFICATION</scope>
</reference>
<feature type="domain" description="SRCR" evidence="6">
    <location>
        <begin position="121"/>
        <end position="221"/>
    </location>
</feature>
<dbReference type="InterPro" id="IPR036772">
    <property type="entry name" value="SRCR-like_dom_sf"/>
</dbReference>
<dbReference type="SUPFAM" id="SSF56487">
    <property type="entry name" value="SRCR-like"/>
    <property type="match status" value="3"/>
</dbReference>
<dbReference type="Pfam" id="PF00530">
    <property type="entry name" value="SRCR"/>
    <property type="match status" value="3"/>
</dbReference>
<evidence type="ECO:0000256" key="2">
    <source>
        <dbReference type="ARBA" id="ARBA00022737"/>
    </source>
</evidence>
<dbReference type="PRINTS" id="PR00258">
    <property type="entry name" value="SPERACTRCPTR"/>
</dbReference>
<dbReference type="SMART" id="SM00202">
    <property type="entry name" value="SR"/>
    <property type="match status" value="3"/>
</dbReference>
<keyword evidence="3 5" id="KW-1015">Disulfide bond</keyword>
<dbReference type="Gene3D" id="3.10.250.10">
    <property type="entry name" value="SRCR-like domain"/>
    <property type="match status" value="3"/>
</dbReference>
<feature type="domain" description="SRCR" evidence="6">
    <location>
        <begin position="21"/>
        <end position="116"/>
    </location>
</feature>
<name>A0A8C9NWG1_SPEDA</name>
<reference evidence="7" key="2">
    <citation type="submission" date="2025-09" db="UniProtKB">
        <authorList>
            <consortium name="Ensembl"/>
        </authorList>
    </citation>
    <scope>IDENTIFICATION</scope>
</reference>
<keyword evidence="4" id="KW-0325">Glycoprotein</keyword>
<protein>
    <recommendedName>
        <fullName evidence="6">SRCR domain-containing protein</fullName>
    </recommendedName>
</protein>
<dbReference type="AlphaFoldDB" id="A0A8C9NWG1"/>
<keyword evidence="2" id="KW-0677">Repeat</keyword>
<evidence type="ECO:0000256" key="5">
    <source>
        <dbReference type="PROSITE-ProRule" id="PRU00196"/>
    </source>
</evidence>
<keyword evidence="1" id="KW-0732">Signal</keyword>
<dbReference type="Ensembl" id="ENSSDAT00000002279.1">
    <property type="protein sequence ID" value="ENSSDAP00000001971.1"/>
    <property type="gene ID" value="ENSSDAG00000001920.1"/>
</dbReference>
<evidence type="ECO:0000313" key="8">
    <source>
        <dbReference type="Proteomes" id="UP000694422"/>
    </source>
</evidence>
<feature type="disulfide bond" evidence="5">
    <location>
        <begin position="296"/>
        <end position="306"/>
    </location>
</feature>
<dbReference type="PROSITE" id="PS00420">
    <property type="entry name" value="SRCR_1"/>
    <property type="match status" value="1"/>
</dbReference>
<feature type="disulfide bond" evidence="5">
    <location>
        <begin position="190"/>
        <end position="200"/>
    </location>
</feature>
<feature type="disulfide bond" evidence="5">
    <location>
        <begin position="252"/>
        <end position="316"/>
    </location>
</feature>
<dbReference type="PANTHER" id="PTHR19331:SF470">
    <property type="entry name" value="DELETED IN MALIGNANT BRAIN TUMORS 1 PROTEIN"/>
    <property type="match status" value="1"/>
</dbReference>
<dbReference type="PANTHER" id="PTHR19331">
    <property type="entry name" value="SCAVENGER RECEPTOR DOMAIN-CONTAINING"/>
    <property type="match status" value="1"/>
</dbReference>
<dbReference type="InterPro" id="IPR001190">
    <property type="entry name" value="SRCR"/>
</dbReference>
<dbReference type="FunFam" id="3.10.250.10:FF:000003">
    <property type="entry name" value="Deleted in malignant brain tumors 1"/>
    <property type="match status" value="1"/>
</dbReference>
<organism evidence="7 8">
    <name type="scientific">Spermophilus dauricus</name>
    <name type="common">Daurian ground squirrel</name>
    <dbReference type="NCBI Taxonomy" id="99837"/>
    <lineage>
        <taxon>Eukaryota</taxon>
        <taxon>Metazoa</taxon>
        <taxon>Chordata</taxon>
        <taxon>Craniata</taxon>
        <taxon>Vertebrata</taxon>
        <taxon>Euteleostomi</taxon>
        <taxon>Mammalia</taxon>
        <taxon>Eutheria</taxon>
        <taxon>Euarchontoglires</taxon>
        <taxon>Glires</taxon>
        <taxon>Rodentia</taxon>
        <taxon>Sciuromorpha</taxon>
        <taxon>Sciuridae</taxon>
        <taxon>Xerinae</taxon>
        <taxon>Marmotini</taxon>
        <taxon>Spermophilus</taxon>
    </lineage>
</organism>
<dbReference type="Proteomes" id="UP000694422">
    <property type="component" value="Unplaced"/>
</dbReference>
<evidence type="ECO:0000313" key="7">
    <source>
        <dbReference type="Ensembl" id="ENSSDAP00000001971.1"/>
    </source>
</evidence>
<accession>A0A8C9NWG1</accession>
<dbReference type="PROSITE" id="PS50287">
    <property type="entry name" value="SRCR_2"/>
    <property type="match status" value="3"/>
</dbReference>
<feature type="domain" description="SRCR" evidence="6">
    <location>
        <begin position="227"/>
        <end position="327"/>
    </location>
</feature>
<feature type="disulfide bond" evidence="5">
    <location>
        <begin position="159"/>
        <end position="220"/>
    </location>
</feature>
<keyword evidence="8" id="KW-1185">Reference proteome</keyword>
<dbReference type="GO" id="GO:0016020">
    <property type="term" value="C:membrane"/>
    <property type="evidence" value="ECO:0007669"/>
    <property type="project" value="InterPro"/>
</dbReference>
<dbReference type="FunFam" id="3.10.250.10:FF:000006">
    <property type="entry name" value="neurotrypsin isoform X2"/>
    <property type="match status" value="2"/>
</dbReference>
<feature type="disulfide bond" evidence="5">
    <location>
        <begin position="146"/>
        <end position="210"/>
    </location>
</feature>
<sequence>MNMVLLLKCNIFASSKDWPQLQLMNGSGRCSGRVEVFYHGQWGRVCDDRWDLKEAQVVCQQLSCGPALAAPIEGSGPILLDDVQCSGTEAHLGQCSHAGWFTHNCGHGEDTGVICSDWPQLQLMNGSGRCSGRVEVFYHGQWGRVCDDRWDLKEAQVVCQQLSCGPALAAPIEAQFGEGKGEFLLDDVDCTGKESFLGQCPHAGWHLHNCGPGEDASVICTEDWPKLRLVNGTGRCSGRVEVSYQGTWGTVCDEGWGLPEAQVVCRQLGCGQAVSAPLGSHFGPGFGKILLDNVRCVGTESRLAQCTHNSWFTHDCGHEKDAGAICSARGVEL</sequence>
<proteinExistence type="predicted"/>
<evidence type="ECO:0000256" key="1">
    <source>
        <dbReference type="ARBA" id="ARBA00022729"/>
    </source>
</evidence>
<evidence type="ECO:0000256" key="3">
    <source>
        <dbReference type="ARBA" id="ARBA00023157"/>
    </source>
</evidence>
<evidence type="ECO:0000256" key="4">
    <source>
        <dbReference type="ARBA" id="ARBA00023180"/>
    </source>
</evidence>